<dbReference type="Proteomes" id="UP001304050">
    <property type="component" value="Unassembled WGS sequence"/>
</dbReference>
<accession>A0ACC6N646</accession>
<reference evidence="1" key="1">
    <citation type="submission" date="2023-12" db="EMBL/GenBank/DDBJ databases">
        <title>Diversity of Rhizobium in root nodule of phaseolus vulgaris.</title>
        <authorList>
            <person name="Wang H."/>
        </authorList>
    </citation>
    <scope>NUCLEOTIDE SEQUENCE</scope>
    <source>
        <strain evidence="1">MJ31</strain>
    </source>
</reference>
<organism evidence="1 2">
    <name type="scientific">Rhizobium mulingense</name>
    <dbReference type="NCBI Taxonomy" id="3031128"/>
    <lineage>
        <taxon>Bacteria</taxon>
        <taxon>Pseudomonadati</taxon>
        <taxon>Pseudomonadota</taxon>
        <taxon>Alphaproteobacteria</taxon>
        <taxon>Hyphomicrobiales</taxon>
        <taxon>Rhizobiaceae</taxon>
        <taxon>Rhizobium/Agrobacterium group</taxon>
        <taxon>Rhizobium</taxon>
    </lineage>
</organism>
<gene>
    <name evidence="1" type="ORF">U8465_29270</name>
</gene>
<protein>
    <submittedName>
        <fullName evidence="1">Uncharacterized protein</fullName>
    </submittedName>
</protein>
<evidence type="ECO:0000313" key="2">
    <source>
        <dbReference type="Proteomes" id="UP001304050"/>
    </source>
</evidence>
<evidence type="ECO:0000313" key="1">
    <source>
        <dbReference type="EMBL" id="MEA3521097.1"/>
    </source>
</evidence>
<proteinExistence type="predicted"/>
<dbReference type="EMBL" id="JAYESG010000025">
    <property type="protein sequence ID" value="MEA3521097.1"/>
    <property type="molecule type" value="Genomic_DNA"/>
</dbReference>
<name>A0ACC6N646_9HYPH</name>
<sequence>MKDPTGIEGTPADVLPIAADSGAATVCPAPVKNVRPVPRHLPERAMVGQSEKWFGS</sequence>
<comment type="caution">
    <text evidence="1">The sequence shown here is derived from an EMBL/GenBank/DDBJ whole genome shotgun (WGS) entry which is preliminary data.</text>
</comment>
<keyword evidence="2" id="KW-1185">Reference proteome</keyword>